<gene>
    <name evidence="2" type="ORF">ACH5RR_041155</name>
</gene>
<protein>
    <submittedName>
        <fullName evidence="2">Uncharacterized protein</fullName>
    </submittedName>
</protein>
<dbReference type="Proteomes" id="UP001630127">
    <property type="component" value="Unassembled WGS sequence"/>
</dbReference>
<evidence type="ECO:0000313" key="2">
    <source>
        <dbReference type="EMBL" id="KAL3498423.1"/>
    </source>
</evidence>
<organism evidence="2 3">
    <name type="scientific">Cinchona calisaya</name>
    <dbReference type="NCBI Taxonomy" id="153742"/>
    <lineage>
        <taxon>Eukaryota</taxon>
        <taxon>Viridiplantae</taxon>
        <taxon>Streptophyta</taxon>
        <taxon>Embryophyta</taxon>
        <taxon>Tracheophyta</taxon>
        <taxon>Spermatophyta</taxon>
        <taxon>Magnoliopsida</taxon>
        <taxon>eudicotyledons</taxon>
        <taxon>Gunneridae</taxon>
        <taxon>Pentapetalae</taxon>
        <taxon>asterids</taxon>
        <taxon>lamiids</taxon>
        <taxon>Gentianales</taxon>
        <taxon>Rubiaceae</taxon>
        <taxon>Cinchonoideae</taxon>
        <taxon>Cinchoneae</taxon>
        <taxon>Cinchona</taxon>
    </lineage>
</organism>
<keyword evidence="1" id="KW-1133">Transmembrane helix</keyword>
<feature type="transmembrane region" description="Helical" evidence="1">
    <location>
        <begin position="44"/>
        <end position="65"/>
    </location>
</feature>
<name>A0ABD2XY71_9GENT</name>
<keyword evidence="1" id="KW-0472">Membrane</keyword>
<sequence length="111" mass="11709">MVTSTSRMAQVSIALPVKLLTKMSVGTNSSIVFPNLFIMLADRMFTIAPLSTIILGTGSAITVLTNISSKPSIFTMVCTLLLVSISSPSLDLLADSTPTLLAIGSSFLWLT</sequence>
<reference evidence="2 3" key="1">
    <citation type="submission" date="2024-11" db="EMBL/GenBank/DDBJ databases">
        <title>A near-complete genome assembly of Cinchona calisaya.</title>
        <authorList>
            <person name="Lian D.C."/>
            <person name="Zhao X.W."/>
            <person name="Wei L."/>
        </authorList>
    </citation>
    <scope>NUCLEOTIDE SEQUENCE [LARGE SCALE GENOMIC DNA]</scope>
    <source>
        <tissue evidence="2">Nenye</tissue>
    </source>
</reference>
<evidence type="ECO:0000256" key="1">
    <source>
        <dbReference type="SAM" id="Phobius"/>
    </source>
</evidence>
<keyword evidence="3" id="KW-1185">Reference proteome</keyword>
<dbReference type="AlphaFoldDB" id="A0ABD2XY71"/>
<proteinExistence type="predicted"/>
<keyword evidence="1" id="KW-0812">Transmembrane</keyword>
<comment type="caution">
    <text evidence="2">The sequence shown here is derived from an EMBL/GenBank/DDBJ whole genome shotgun (WGS) entry which is preliminary data.</text>
</comment>
<accession>A0ABD2XY71</accession>
<evidence type="ECO:0000313" key="3">
    <source>
        <dbReference type="Proteomes" id="UP001630127"/>
    </source>
</evidence>
<dbReference type="EMBL" id="JBJUIK010000017">
    <property type="protein sequence ID" value="KAL3498423.1"/>
    <property type="molecule type" value="Genomic_DNA"/>
</dbReference>